<dbReference type="GO" id="GO:0030170">
    <property type="term" value="F:pyridoxal phosphate binding"/>
    <property type="evidence" value="ECO:0007669"/>
    <property type="project" value="InterPro"/>
</dbReference>
<dbReference type="GO" id="GO:0034386">
    <property type="term" value="F:4-aminobutyrate:2-oxoglutarate transaminase activity"/>
    <property type="evidence" value="ECO:0007669"/>
    <property type="project" value="InterPro"/>
</dbReference>
<comment type="similarity">
    <text evidence="2">Belongs to the class-III pyridoxal-phosphate-dependent aminotransferase family.</text>
</comment>
<dbReference type="EMBL" id="CAEZTB010000008">
    <property type="protein sequence ID" value="CAB4550062.1"/>
    <property type="molecule type" value="Genomic_DNA"/>
</dbReference>
<dbReference type="Gene3D" id="3.40.640.10">
    <property type="entry name" value="Type I PLP-dependent aspartate aminotransferase-like (Major domain)"/>
    <property type="match status" value="1"/>
</dbReference>
<dbReference type="InterPro" id="IPR004632">
    <property type="entry name" value="4NH2But_aminotransferase_bac"/>
</dbReference>
<gene>
    <name evidence="6" type="ORF">UFOPK1581_00101</name>
</gene>
<dbReference type="NCBIfam" id="NF004714">
    <property type="entry name" value="PRK06058.1"/>
    <property type="match status" value="1"/>
</dbReference>
<dbReference type="AlphaFoldDB" id="A0A6J6CF60"/>
<dbReference type="PROSITE" id="PS00600">
    <property type="entry name" value="AA_TRANSFER_CLASS_3"/>
    <property type="match status" value="1"/>
</dbReference>
<sequence length="441" mass="46904">MEITQELKLVTAIPGPKSLELHKVKQQEVSHGVGTMLPVYIERAHGAVLVDVDGNQLIDLGSGIGVVTIGHTNKQVVEAVMEQVQKLTHSLFTVTPYLPYLQVCEILNRRTPGKFEKRSALFNSGAEAVENAVKIARKYTGRGEIAVFDHGYHGRTNLTMAMNFKAHPYNNGFGPFAPGVHHVPMSYPFRDPAGMTGEEAARRAITYMEKRVGAESLAAVIIEPVQGEGGFIVPAPGFLKTIADWAAKNGIVMVADEVQSGIARTGKWFASEWEEGFEPDLVIIAKGIAGGMPISAVTGRAEIMDASHPGGIGGTYGGNPVAAAAAVAVLNQLEAGGVLEQAERIEKILNARLKAMKEKYPVIGDVRGRGAMQAIEFIEPGTLNPNAKAVEAVSKYAHSNGVVILSAGTHGNVIRFLPPLAISDALLNQALDIVEAGIASL</sequence>
<dbReference type="GO" id="GO:0042802">
    <property type="term" value="F:identical protein binding"/>
    <property type="evidence" value="ECO:0007669"/>
    <property type="project" value="TreeGrafter"/>
</dbReference>
<dbReference type="InterPro" id="IPR015422">
    <property type="entry name" value="PyrdxlP-dep_Trfase_small"/>
</dbReference>
<accession>A0A6J6CF60</accession>
<evidence type="ECO:0000256" key="5">
    <source>
        <dbReference type="ARBA" id="ARBA00022898"/>
    </source>
</evidence>
<dbReference type="FunFam" id="3.40.640.10:FF:000013">
    <property type="entry name" value="4-aminobutyrate aminotransferase"/>
    <property type="match status" value="1"/>
</dbReference>
<name>A0A6J6CF60_9ZZZZ</name>
<comment type="cofactor">
    <cofactor evidence="1">
        <name>pyridoxal 5'-phosphate</name>
        <dbReference type="ChEBI" id="CHEBI:597326"/>
    </cofactor>
</comment>
<dbReference type="InterPro" id="IPR050103">
    <property type="entry name" value="Class-III_PLP-dep_AT"/>
</dbReference>
<dbReference type="Gene3D" id="3.90.1150.10">
    <property type="entry name" value="Aspartate Aminotransferase, domain 1"/>
    <property type="match status" value="1"/>
</dbReference>
<evidence type="ECO:0000256" key="3">
    <source>
        <dbReference type="ARBA" id="ARBA00022576"/>
    </source>
</evidence>
<protein>
    <submittedName>
        <fullName evidence="6">Unannotated protein</fullName>
    </submittedName>
</protein>
<dbReference type="InterPro" id="IPR049704">
    <property type="entry name" value="Aminotrans_3_PPA_site"/>
</dbReference>
<evidence type="ECO:0000313" key="6">
    <source>
        <dbReference type="EMBL" id="CAB4550062.1"/>
    </source>
</evidence>
<dbReference type="CDD" id="cd00610">
    <property type="entry name" value="OAT_like"/>
    <property type="match status" value="1"/>
</dbReference>
<keyword evidence="4" id="KW-0808">Transferase</keyword>
<dbReference type="Pfam" id="PF00202">
    <property type="entry name" value="Aminotran_3"/>
    <property type="match status" value="1"/>
</dbReference>
<proteinExistence type="inferred from homology"/>
<dbReference type="SUPFAM" id="SSF53383">
    <property type="entry name" value="PLP-dependent transferases"/>
    <property type="match status" value="1"/>
</dbReference>
<keyword evidence="5" id="KW-0663">Pyridoxal phosphate</keyword>
<evidence type="ECO:0000256" key="4">
    <source>
        <dbReference type="ARBA" id="ARBA00022679"/>
    </source>
</evidence>
<dbReference type="PANTHER" id="PTHR11986">
    <property type="entry name" value="AMINOTRANSFERASE CLASS III"/>
    <property type="match status" value="1"/>
</dbReference>
<keyword evidence="3" id="KW-0032">Aminotransferase</keyword>
<dbReference type="GO" id="GO:0009448">
    <property type="term" value="P:gamma-aminobutyric acid metabolic process"/>
    <property type="evidence" value="ECO:0007669"/>
    <property type="project" value="InterPro"/>
</dbReference>
<dbReference type="InterPro" id="IPR015421">
    <property type="entry name" value="PyrdxlP-dep_Trfase_major"/>
</dbReference>
<organism evidence="6">
    <name type="scientific">freshwater metagenome</name>
    <dbReference type="NCBI Taxonomy" id="449393"/>
    <lineage>
        <taxon>unclassified sequences</taxon>
        <taxon>metagenomes</taxon>
        <taxon>ecological metagenomes</taxon>
    </lineage>
</organism>
<reference evidence="6" key="1">
    <citation type="submission" date="2020-05" db="EMBL/GenBank/DDBJ databases">
        <authorList>
            <person name="Chiriac C."/>
            <person name="Salcher M."/>
            <person name="Ghai R."/>
            <person name="Kavagutti S V."/>
        </authorList>
    </citation>
    <scope>NUCLEOTIDE SEQUENCE</scope>
</reference>
<dbReference type="InterPro" id="IPR005814">
    <property type="entry name" value="Aminotrans_3"/>
</dbReference>
<evidence type="ECO:0000256" key="1">
    <source>
        <dbReference type="ARBA" id="ARBA00001933"/>
    </source>
</evidence>
<evidence type="ECO:0000256" key="2">
    <source>
        <dbReference type="ARBA" id="ARBA00008954"/>
    </source>
</evidence>
<dbReference type="InterPro" id="IPR015424">
    <property type="entry name" value="PyrdxlP-dep_Trfase"/>
</dbReference>
<dbReference type="NCBIfam" id="TIGR00700">
    <property type="entry name" value="GABAtrnsam"/>
    <property type="match status" value="1"/>
</dbReference>
<dbReference type="PIRSF" id="PIRSF000521">
    <property type="entry name" value="Transaminase_4ab_Lys_Orn"/>
    <property type="match status" value="1"/>
</dbReference>
<dbReference type="PANTHER" id="PTHR11986:SF79">
    <property type="entry name" value="ACETYLORNITHINE AMINOTRANSFERASE, MITOCHONDRIAL"/>
    <property type="match status" value="1"/>
</dbReference>